<proteinExistence type="predicted"/>
<comment type="caution">
    <text evidence="1">The sequence shown here is derived from an EMBL/GenBank/DDBJ whole genome shotgun (WGS) entry which is preliminary data.</text>
</comment>
<gene>
    <name evidence="1" type="ORF">F4553_001978</name>
</gene>
<evidence type="ECO:0000313" key="2">
    <source>
        <dbReference type="Proteomes" id="UP000587527"/>
    </source>
</evidence>
<dbReference type="Proteomes" id="UP000587527">
    <property type="component" value="Unassembled WGS sequence"/>
</dbReference>
<reference evidence="1 2" key="1">
    <citation type="submission" date="2020-08" db="EMBL/GenBank/DDBJ databases">
        <title>Sequencing the genomes of 1000 actinobacteria strains.</title>
        <authorList>
            <person name="Klenk H.-P."/>
        </authorList>
    </citation>
    <scope>NUCLEOTIDE SEQUENCE [LARGE SCALE GENOMIC DNA]</scope>
    <source>
        <strain evidence="1 2">DSM 45362</strain>
    </source>
</reference>
<dbReference type="AlphaFoldDB" id="A0A841BN33"/>
<accession>A0A841BN33</accession>
<dbReference type="RefSeq" id="WP_221469833.1">
    <property type="nucleotide sequence ID" value="NZ_JACHMN010000002.1"/>
</dbReference>
<dbReference type="NCBIfam" id="TIGR02677">
    <property type="entry name" value="TIGR02677 family protein"/>
    <property type="match status" value="1"/>
</dbReference>
<dbReference type="InterPro" id="IPR013493">
    <property type="entry name" value="CHP02677"/>
</dbReference>
<name>A0A841BN33_9ACTN</name>
<organism evidence="1 2">
    <name type="scientific">Allocatelliglobosispora scoriae</name>
    <dbReference type="NCBI Taxonomy" id="643052"/>
    <lineage>
        <taxon>Bacteria</taxon>
        <taxon>Bacillati</taxon>
        <taxon>Actinomycetota</taxon>
        <taxon>Actinomycetes</taxon>
        <taxon>Micromonosporales</taxon>
        <taxon>Micromonosporaceae</taxon>
        <taxon>Allocatelliglobosispora</taxon>
    </lineage>
</organism>
<protein>
    <submittedName>
        <fullName evidence="1">Uncharacterized protein (TIGR02677 family)</fullName>
    </submittedName>
</protein>
<keyword evidence="2" id="KW-1185">Reference proteome</keyword>
<dbReference type="Pfam" id="PF09660">
    <property type="entry name" value="DUF2397"/>
    <property type="match status" value="1"/>
</dbReference>
<evidence type="ECO:0000313" key="1">
    <source>
        <dbReference type="EMBL" id="MBB5868599.1"/>
    </source>
</evidence>
<sequence>MSMPPESAPQPFAHLQTPLTPLYREILTAFVRAKQRFVVHLRPEDVAVDLGRPADVGAIGSALESLSAWKNLRQDPDTSRVTTVEDFQRARYLYQLTAEGHAAEQAISVYEESIGRRGSLQSVALADIAGQLQALLVIASESAGGHPPDAAKCHLLLIGVVDRFTGLADNAQAFMASLRRAIDFADADIEAFVAYKERLITYIERFIADLANLGAEIAGLTQQIEAAGVESLLGVAARRDAADAVPEDKSDEAFDQAFEDSLAVWHSRWRGLREWFVSADARRPSQARLLRSAALGAITQMLGAVNAINERRAGRSDRAADFRTLAVWFAQSPDDEAAHRLWRAAFGLTPSRHLSVTAPTLEKWETERVSSATPWQQAPRLAISPQLRRTGSYERRGQPNRVVDRTEARLFLADQAEQESRQTAAARATLATTQPVLLSQLGDLDPIAFRLFLQLLGDALAARGPRQDEVVTTTGDGTMRVGLTAVPGARWVRIATADGVLEGPEHYIEITDLTAERSLP</sequence>
<dbReference type="EMBL" id="JACHMN010000002">
    <property type="protein sequence ID" value="MBB5868599.1"/>
    <property type="molecule type" value="Genomic_DNA"/>
</dbReference>